<evidence type="ECO:0000256" key="6">
    <source>
        <dbReference type="ARBA" id="ARBA00023136"/>
    </source>
</evidence>
<keyword evidence="5 10" id="KW-1133">Transmembrane helix</keyword>
<evidence type="ECO:0000256" key="2">
    <source>
        <dbReference type="ARBA" id="ARBA00022475"/>
    </source>
</evidence>
<protein>
    <submittedName>
        <fullName evidence="13">Cache sensor-containing methyl-accepting chemotaxis sensory transducer</fullName>
    </submittedName>
</protein>
<reference evidence="13 14" key="1">
    <citation type="submission" date="2018-06" db="EMBL/GenBank/DDBJ databases">
        <authorList>
            <consortium name="Pathogen Informatics"/>
            <person name="Doyle S."/>
        </authorList>
    </citation>
    <scope>NUCLEOTIDE SEQUENCE [LARGE SCALE GENOMIC DNA]</scope>
    <source>
        <strain evidence="13 14">NCTC7582</strain>
    </source>
</reference>
<evidence type="ECO:0000259" key="12">
    <source>
        <dbReference type="PROSITE" id="PS50885"/>
    </source>
</evidence>
<dbReference type="Proteomes" id="UP000251431">
    <property type="component" value="Unassembled WGS sequence"/>
</dbReference>
<feature type="domain" description="HAMP" evidence="12">
    <location>
        <begin position="319"/>
        <end position="371"/>
    </location>
</feature>
<proteinExistence type="inferred from homology"/>
<organism evidence="13 14">
    <name type="scientific">Lysinibacillus capsici</name>
    <dbReference type="NCBI Taxonomy" id="2115968"/>
    <lineage>
        <taxon>Bacteria</taxon>
        <taxon>Bacillati</taxon>
        <taxon>Bacillota</taxon>
        <taxon>Bacilli</taxon>
        <taxon>Bacillales</taxon>
        <taxon>Bacillaceae</taxon>
        <taxon>Lysinibacillus</taxon>
    </lineage>
</organism>
<dbReference type="SUPFAM" id="SSF103190">
    <property type="entry name" value="Sensory domain-like"/>
    <property type="match status" value="1"/>
</dbReference>
<dbReference type="CDD" id="cd06225">
    <property type="entry name" value="HAMP"/>
    <property type="match status" value="1"/>
</dbReference>
<evidence type="ECO:0000256" key="4">
    <source>
        <dbReference type="ARBA" id="ARBA00022692"/>
    </source>
</evidence>
<evidence type="ECO:0000313" key="14">
    <source>
        <dbReference type="Proteomes" id="UP000251431"/>
    </source>
</evidence>
<dbReference type="CDD" id="cd12913">
    <property type="entry name" value="PDC1_MCP_like"/>
    <property type="match status" value="1"/>
</dbReference>
<comment type="subcellular location">
    <subcellularLocation>
        <location evidence="1">Cell membrane</location>
        <topology evidence="1">Multi-pass membrane protein</topology>
    </subcellularLocation>
</comment>
<dbReference type="SUPFAM" id="SSF58104">
    <property type="entry name" value="Methyl-accepting chemotaxis protein (MCP) signaling domain"/>
    <property type="match status" value="1"/>
</dbReference>
<dbReference type="GO" id="GO:0006935">
    <property type="term" value="P:chemotaxis"/>
    <property type="evidence" value="ECO:0007669"/>
    <property type="project" value="UniProtKB-KW"/>
</dbReference>
<dbReference type="Pfam" id="PF02743">
    <property type="entry name" value="dCache_1"/>
    <property type="match status" value="1"/>
</dbReference>
<evidence type="ECO:0000256" key="5">
    <source>
        <dbReference type="ARBA" id="ARBA00022989"/>
    </source>
</evidence>
<evidence type="ECO:0000259" key="11">
    <source>
        <dbReference type="PROSITE" id="PS50111"/>
    </source>
</evidence>
<evidence type="ECO:0000256" key="10">
    <source>
        <dbReference type="SAM" id="Phobius"/>
    </source>
</evidence>
<keyword evidence="3" id="KW-0145">Chemotaxis</keyword>
<accession>A0A2X0YDS6</accession>
<name>A0A2X0YDS6_9BACI</name>
<evidence type="ECO:0000256" key="7">
    <source>
        <dbReference type="ARBA" id="ARBA00023224"/>
    </source>
</evidence>
<keyword evidence="7 9" id="KW-0807">Transducer</keyword>
<dbReference type="Gene3D" id="1.10.287.950">
    <property type="entry name" value="Methyl-accepting chemotaxis protein"/>
    <property type="match status" value="1"/>
</dbReference>
<dbReference type="PROSITE" id="PS50111">
    <property type="entry name" value="CHEMOTAXIS_TRANSDUC_2"/>
    <property type="match status" value="1"/>
</dbReference>
<feature type="transmembrane region" description="Helical" evidence="10">
    <location>
        <begin position="300"/>
        <end position="318"/>
    </location>
</feature>
<comment type="similarity">
    <text evidence="8">Belongs to the methyl-accepting chemotaxis (MCP) protein family.</text>
</comment>
<evidence type="ECO:0000256" key="1">
    <source>
        <dbReference type="ARBA" id="ARBA00004651"/>
    </source>
</evidence>
<dbReference type="Pfam" id="PF00015">
    <property type="entry name" value="MCPsignal"/>
    <property type="match status" value="1"/>
</dbReference>
<dbReference type="InterPro" id="IPR029151">
    <property type="entry name" value="Sensor-like_sf"/>
</dbReference>
<feature type="transmembrane region" description="Helical" evidence="10">
    <location>
        <begin position="12"/>
        <end position="34"/>
    </location>
</feature>
<dbReference type="EMBL" id="UAQE01000001">
    <property type="protein sequence ID" value="SPU00450.1"/>
    <property type="molecule type" value="Genomic_DNA"/>
</dbReference>
<evidence type="ECO:0000256" key="3">
    <source>
        <dbReference type="ARBA" id="ARBA00022500"/>
    </source>
</evidence>
<dbReference type="AlphaFoldDB" id="A0A2X0YDS6"/>
<keyword evidence="2" id="KW-1003">Cell membrane</keyword>
<keyword evidence="4 10" id="KW-0812">Transmembrane</keyword>
<sequence>MKKLLGNLNIMAKIAMLIPVITVFLGGMTFLNYLNVSNELESSIENEMSILADDVAGSVESKLHAHIQLINSAKTTIESADSMMTREQFIRYVQQLLPFNKETYGMGLWLEEDVAKGEIFGPYAYKEEEKIVSTDAYEDPAYHFHEQEWYRNSIQSSKVVHTAPYFDEALGEMFISFGTQIVKDSKPIGVITGDYVLDSIQSIVSDVKIRESGYAFIIDDSGKILTHPDVNKVNKETIQQLLNMPVEQISEQKKLIHTSSQGSDFTLQFMQIQDMPWKLVLLVPTTELYGEIQAMLQQQIVISVVLILLIAISIYFLARYIRGEMKTMNTHLGYLATGDLTQQMAVHTKDEFGEMAQYYNDSVEALGSMMQRIVAETETVASTAEELTASVQEVNKTVTEVAISMQEVAENTSSQQQVSGELEGVTTQLGGDMKTAMDDLHEAVQQSQKTSELATGGSQKIHGFVNDIVHLHAQVDSSANLVNGLKEHSIQIEQMSQLISAITDQTNLLSLNAAIEAARAGEAGKGFAVVAGEVKALAEQTSRASLDIAKVVQTIQEQMNDAVEMMEQSRKIAHQGIGSVQQAGMTFDTIASATEGLQNTMQKTSKTTSDAFEKLQAVTEKVQAISKQALATNDHTLNVSAITEEQASTMNEMSVASEQLAQLAQNLQEEATKFTI</sequence>
<dbReference type="GO" id="GO:0007165">
    <property type="term" value="P:signal transduction"/>
    <property type="evidence" value="ECO:0007669"/>
    <property type="project" value="UniProtKB-KW"/>
</dbReference>
<dbReference type="InterPro" id="IPR004089">
    <property type="entry name" value="MCPsignal_dom"/>
</dbReference>
<dbReference type="Pfam" id="PF00672">
    <property type="entry name" value="HAMP"/>
    <property type="match status" value="1"/>
</dbReference>
<evidence type="ECO:0000256" key="9">
    <source>
        <dbReference type="PROSITE-ProRule" id="PRU00284"/>
    </source>
</evidence>
<dbReference type="InterPro" id="IPR033479">
    <property type="entry name" value="dCache_1"/>
</dbReference>
<gene>
    <name evidence="13" type="primary">mcpC_2</name>
    <name evidence="13" type="ORF">NCTC7582_03286</name>
</gene>
<feature type="domain" description="Methyl-accepting transducer" evidence="11">
    <location>
        <begin position="390"/>
        <end position="661"/>
    </location>
</feature>
<dbReference type="Gene3D" id="3.30.450.20">
    <property type="entry name" value="PAS domain"/>
    <property type="match status" value="2"/>
</dbReference>
<dbReference type="RefSeq" id="WP_112117744.1">
    <property type="nucleotide sequence ID" value="NZ_UAQE01000001.1"/>
</dbReference>
<dbReference type="CDD" id="cd12912">
    <property type="entry name" value="PDC2_MCP_like"/>
    <property type="match status" value="1"/>
</dbReference>
<dbReference type="PANTHER" id="PTHR32089:SF112">
    <property type="entry name" value="LYSOZYME-LIKE PROTEIN-RELATED"/>
    <property type="match status" value="1"/>
</dbReference>
<dbReference type="SMART" id="SM00283">
    <property type="entry name" value="MA"/>
    <property type="match status" value="1"/>
</dbReference>
<keyword evidence="6 10" id="KW-0472">Membrane</keyword>
<dbReference type="PROSITE" id="PS50885">
    <property type="entry name" value="HAMP"/>
    <property type="match status" value="1"/>
</dbReference>
<evidence type="ECO:0000313" key="13">
    <source>
        <dbReference type="EMBL" id="SPU00450.1"/>
    </source>
</evidence>
<evidence type="ECO:0000256" key="8">
    <source>
        <dbReference type="ARBA" id="ARBA00029447"/>
    </source>
</evidence>
<dbReference type="GO" id="GO:0005886">
    <property type="term" value="C:plasma membrane"/>
    <property type="evidence" value="ECO:0007669"/>
    <property type="project" value="UniProtKB-SubCell"/>
</dbReference>
<dbReference type="InterPro" id="IPR003660">
    <property type="entry name" value="HAMP_dom"/>
</dbReference>
<dbReference type="PANTHER" id="PTHR32089">
    <property type="entry name" value="METHYL-ACCEPTING CHEMOTAXIS PROTEIN MCPB"/>
    <property type="match status" value="1"/>
</dbReference>